<feature type="transmembrane region" description="Helical" evidence="1">
    <location>
        <begin position="166"/>
        <end position="191"/>
    </location>
</feature>
<gene>
    <name evidence="2" type="ordered locus">Mtc_1104</name>
</gene>
<dbReference type="STRING" id="1041930.Mtc_1104"/>
<organism evidence="2 3">
    <name type="scientific">Methanocella conradii (strain DSM 24694 / JCM 17849 / CGMCC 1.5162 / HZ254)</name>
    <dbReference type="NCBI Taxonomy" id="1041930"/>
    <lineage>
        <taxon>Archaea</taxon>
        <taxon>Methanobacteriati</taxon>
        <taxon>Methanobacteriota</taxon>
        <taxon>Stenosarchaea group</taxon>
        <taxon>Methanomicrobia</taxon>
        <taxon>Methanocellales</taxon>
        <taxon>Methanocellaceae</taxon>
        <taxon>Methanocella</taxon>
    </lineage>
</organism>
<keyword evidence="3" id="KW-1185">Reference proteome</keyword>
<feature type="transmembrane region" description="Helical" evidence="1">
    <location>
        <begin position="121"/>
        <end position="139"/>
    </location>
</feature>
<keyword evidence="1" id="KW-0812">Transmembrane</keyword>
<dbReference type="Pfam" id="PF12679">
    <property type="entry name" value="ABC2_membrane_2"/>
    <property type="match status" value="1"/>
</dbReference>
<dbReference type="OrthoDB" id="86287at2157"/>
<evidence type="ECO:0008006" key="4">
    <source>
        <dbReference type="Google" id="ProtNLM"/>
    </source>
</evidence>
<name>H8I7M5_METCZ</name>
<dbReference type="KEGG" id="mez:Mtc_1104"/>
<dbReference type="GO" id="GO:0005886">
    <property type="term" value="C:plasma membrane"/>
    <property type="evidence" value="ECO:0007669"/>
    <property type="project" value="UniProtKB-SubCell"/>
</dbReference>
<dbReference type="EMBL" id="CP003243">
    <property type="protein sequence ID" value="AFC99860.1"/>
    <property type="molecule type" value="Genomic_DNA"/>
</dbReference>
<evidence type="ECO:0000313" key="2">
    <source>
        <dbReference type="EMBL" id="AFC99860.1"/>
    </source>
</evidence>
<evidence type="ECO:0000256" key="1">
    <source>
        <dbReference type="SAM" id="Phobius"/>
    </source>
</evidence>
<feature type="transmembrane region" description="Helical" evidence="1">
    <location>
        <begin position="21"/>
        <end position="40"/>
    </location>
</feature>
<dbReference type="AlphaFoldDB" id="H8I7M5"/>
<proteinExistence type="predicted"/>
<evidence type="ECO:0000313" key="3">
    <source>
        <dbReference type="Proteomes" id="UP000005233"/>
    </source>
</evidence>
<feature type="transmembrane region" description="Helical" evidence="1">
    <location>
        <begin position="203"/>
        <end position="224"/>
    </location>
</feature>
<keyword evidence="1" id="KW-0472">Membrane</keyword>
<dbReference type="PANTHER" id="PTHR43471:SF14">
    <property type="entry name" value="ABC-2 TYPE TRANSPORT SYSTEM PERMEASE PROTEIN"/>
    <property type="match status" value="1"/>
</dbReference>
<dbReference type="eggNOG" id="arCOG02436">
    <property type="taxonomic scope" value="Archaea"/>
</dbReference>
<dbReference type="PANTHER" id="PTHR43471">
    <property type="entry name" value="ABC TRANSPORTER PERMEASE"/>
    <property type="match status" value="1"/>
</dbReference>
<accession>H8I7M5</accession>
<sequence length="390" mass="43036">MRQELIVAGKEFRDHLTSKRFLAIFGVLLLLAGVGMAMGMDQYNKSLEEYKKSQAEYQQQPWFKEQVASLQKQIADAEASGAAEEEIQALRQQLDMLINPPMPSVLTVFAGLNSSMGIGGGYFSLILMLLSIAIGFDLITREREEGTLKSLLSHPVYRDAVINGKLIGALSILVVVMGSVFMITLAIMLFYGVVPTGNDLIRIAAYFVMALLYSSVFFAIATLFSTLAKNSAMSILLVLGVVIAMIIIPTFAPKIADAVMGPPPEIRPITLPEPTLMQPSENSTPEPIPIAIPWDPAIEQYYRNKQMIIDSIDTISPMYSFDYKISPAILYKQGGYPGPIYALKGFTPYVHEPTIWDSLAYVWTSILALIVELVAPLAASYVMFMRADIR</sequence>
<reference evidence="2 3" key="1">
    <citation type="journal article" date="2012" name="J. Bacteriol.">
        <title>Complete genome sequence of a thermophilic methanogen, Methanocella conradii HZ254, isolated from Chinese rice field soil.</title>
        <authorList>
            <person name="Lu Z."/>
            <person name="Lu Y."/>
        </authorList>
    </citation>
    <scope>NUCLEOTIDE SEQUENCE [LARGE SCALE GENOMIC DNA]</scope>
    <source>
        <strain evidence="3">DSM 24694 / JCM 17849 / CGMCC 1.5162 / HZ254</strain>
    </source>
</reference>
<dbReference type="GO" id="GO:0140359">
    <property type="term" value="F:ABC-type transporter activity"/>
    <property type="evidence" value="ECO:0007669"/>
    <property type="project" value="InterPro"/>
</dbReference>
<feature type="transmembrane region" description="Helical" evidence="1">
    <location>
        <begin position="231"/>
        <end position="252"/>
    </location>
</feature>
<dbReference type="RefSeq" id="WP_014405698.1">
    <property type="nucleotide sequence ID" value="NC_017034.1"/>
</dbReference>
<dbReference type="HOGENOM" id="CLU_068384_0_0_2"/>
<dbReference type="Proteomes" id="UP000005233">
    <property type="component" value="Chromosome"/>
</dbReference>
<keyword evidence="1" id="KW-1133">Transmembrane helix</keyword>
<feature type="transmembrane region" description="Helical" evidence="1">
    <location>
        <begin position="360"/>
        <end position="384"/>
    </location>
</feature>
<protein>
    <recommendedName>
        <fullName evidence="4">ABC-type transport system involved in multi-copper enzyme maturation, permease component</fullName>
    </recommendedName>
</protein>
<dbReference type="GeneID" id="11971230"/>